<evidence type="ECO:0000313" key="3">
    <source>
        <dbReference type="Proteomes" id="UP000247476"/>
    </source>
</evidence>
<reference evidence="2 3" key="1">
    <citation type="submission" date="2018-05" db="EMBL/GenBank/DDBJ databases">
        <title>Paenibacillus flagellatus sp. nov., isolated from selenium mineral soil.</title>
        <authorList>
            <person name="Dai X."/>
        </authorList>
    </citation>
    <scope>NUCLEOTIDE SEQUENCE [LARGE SCALE GENOMIC DNA]</scope>
    <source>
        <strain evidence="2 3">DXL2</strain>
    </source>
</reference>
<feature type="transmembrane region" description="Helical" evidence="1">
    <location>
        <begin position="85"/>
        <end position="104"/>
    </location>
</feature>
<comment type="caution">
    <text evidence="2">The sequence shown here is derived from an EMBL/GenBank/DDBJ whole genome shotgun (WGS) entry which is preliminary data.</text>
</comment>
<evidence type="ECO:0000256" key="1">
    <source>
        <dbReference type="SAM" id="Phobius"/>
    </source>
</evidence>
<keyword evidence="1" id="KW-1133">Transmembrane helix</keyword>
<keyword evidence="1" id="KW-0812">Transmembrane</keyword>
<dbReference type="EMBL" id="QJVJ01000007">
    <property type="protein sequence ID" value="PYI53410.1"/>
    <property type="molecule type" value="Genomic_DNA"/>
</dbReference>
<accession>A0A2V5KGR5</accession>
<feature type="transmembrane region" description="Helical" evidence="1">
    <location>
        <begin position="12"/>
        <end position="32"/>
    </location>
</feature>
<evidence type="ECO:0000313" key="2">
    <source>
        <dbReference type="EMBL" id="PYI53410.1"/>
    </source>
</evidence>
<dbReference type="OrthoDB" id="2595667at2"/>
<evidence type="ECO:0008006" key="4">
    <source>
        <dbReference type="Google" id="ProtNLM"/>
    </source>
</evidence>
<name>A0A2V5KGR5_9BACL</name>
<feature type="transmembrane region" description="Helical" evidence="1">
    <location>
        <begin position="137"/>
        <end position="158"/>
    </location>
</feature>
<dbReference type="Proteomes" id="UP000247476">
    <property type="component" value="Unassembled WGS sequence"/>
</dbReference>
<keyword evidence="3" id="KW-1185">Reference proteome</keyword>
<dbReference type="AlphaFoldDB" id="A0A2V5KGR5"/>
<protein>
    <recommendedName>
        <fullName evidence="4">DUF1772 domain-containing protein</fullName>
    </recommendedName>
</protein>
<gene>
    <name evidence="2" type="ORF">DLM86_16665</name>
</gene>
<organism evidence="2 3">
    <name type="scientific">Paenibacillus flagellatus</name>
    <dbReference type="NCBI Taxonomy" id="2211139"/>
    <lineage>
        <taxon>Bacteria</taxon>
        <taxon>Bacillati</taxon>
        <taxon>Bacillota</taxon>
        <taxon>Bacilli</taxon>
        <taxon>Bacillales</taxon>
        <taxon>Paenibacillaceae</taxon>
        <taxon>Paenibacillus</taxon>
    </lineage>
</organism>
<proteinExistence type="predicted"/>
<dbReference type="RefSeq" id="WP_110841182.1">
    <property type="nucleotide sequence ID" value="NZ_QJVJ01000007.1"/>
</dbReference>
<feature type="transmembrane region" description="Helical" evidence="1">
    <location>
        <begin position="58"/>
        <end position="78"/>
    </location>
</feature>
<keyword evidence="1" id="KW-0472">Membrane</keyword>
<sequence>MKIKLPILTVTSHLWVQWILLGSMLLNTFMVYPNIFHDIPNSLETAMDFMKVASPHTYFPPLGFISWVTGIIAVLFSWRRKNARMWIVLSVLMMFAEGAASVIWEWPRNEIMFIEGAAVHSADVLQQAYNEFIIVHWFRLLCNAAGSIFIFMGFLNVFRQSEPKSEV</sequence>